<reference evidence="7" key="1">
    <citation type="submission" date="2021-01" db="EMBL/GenBank/DDBJ databases">
        <authorList>
            <person name="Corre E."/>
            <person name="Pelletier E."/>
            <person name="Niang G."/>
            <person name="Scheremetjew M."/>
            <person name="Finn R."/>
            <person name="Kale V."/>
            <person name="Holt S."/>
            <person name="Cochrane G."/>
            <person name="Meng A."/>
            <person name="Brown T."/>
            <person name="Cohen L."/>
        </authorList>
    </citation>
    <scope>NUCLEOTIDE SEQUENCE</scope>
    <source>
        <strain evidence="7">10249 10 AB</strain>
    </source>
</reference>
<dbReference type="GO" id="GO:0030687">
    <property type="term" value="C:preribosome, large subunit precursor"/>
    <property type="evidence" value="ECO:0007669"/>
    <property type="project" value="TreeGrafter"/>
</dbReference>
<dbReference type="GO" id="GO:0000027">
    <property type="term" value="P:ribosomal large subunit assembly"/>
    <property type="evidence" value="ECO:0007669"/>
    <property type="project" value="InterPro"/>
</dbReference>
<keyword evidence="4 5" id="KW-0539">Nucleus</keyword>
<dbReference type="InterPro" id="IPR033867">
    <property type="entry name" value="Mrt4"/>
</dbReference>
<dbReference type="InterPro" id="IPR043164">
    <property type="entry name" value="Ribosomal_uL10-like_insert_sf"/>
</dbReference>
<evidence type="ECO:0000259" key="6">
    <source>
        <dbReference type="Pfam" id="PF17777"/>
    </source>
</evidence>
<dbReference type="SUPFAM" id="SSF160369">
    <property type="entry name" value="Ribosomal protein L10-like"/>
    <property type="match status" value="1"/>
</dbReference>
<comment type="function">
    <text evidence="1 5">Component of the ribosome assembly machinery. Nuclear paralog of the ribosomal protein P0, it binds pre-60S subunits at an early stage of assembly in the nucleolus, and is replaced by P0 in cytoplasmic pre-60S subunits and mature 80S ribosomes.</text>
</comment>
<dbReference type="GO" id="GO:0003723">
    <property type="term" value="F:RNA binding"/>
    <property type="evidence" value="ECO:0007669"/>
    <property type="project" value="TreeGrafter"/>
</dbReference>
<dbReference type="InterPro" id="IPR040637">
    <property type="entry name" value="Ribosomal_uL10-like_insert"/>
</dbReference>
<evidence type="ECO:0000256" key="2">
    <source>
        <dbReference type="ARBA" id="ARBA00008889"/>
    </source>
</evidence>
<dbReference type="GO" id="GO:0005737">
    <property type="term" value="C:cytoplasm"/>
    <property type="evidence" value="ECO:0007669"/>
    <property type="project" value="UniProtKB-SubCell"/>
</dbReference>
<dbReference type="Pfam" id="PF00466">
    <property type="entry name" value="Ribosomal_L10"/>
    <property type="match status" value="1"/>
</dbReference>
<dbReference type="InterPro" id="IPR043141">
    <property type="entry name" value="Ribosomal_uL10-like_sf"/>
</dbReference>
<comment type="subunit">
    <text evidence="5">Associates with the pre-60S ribosomal particle.</text>
</comment>
<proteinExistence type="inferred from homology"/>
<dbReference type="Pfam" id="PF17777">
    <property type="entry name" value="RL10P_insert"/>
    <property type="match status" value="1"/>
</dbReference>
<accession>A0A7S4EM42</accession>
<evidence type="ECO:0000256" key="4">
    <source>
        <dbReference type="ARBA" id="ARBA00023242"/>
    </source>
</evidence>
<comment type="similarity">
    <text evidence="2 5">Belongs to the universal ribosomal protein uL10 family.</text>
</comment>
<feature type="domain" description="Large ribosomal subunit protein uL10-like insertion" evidence="6">
    <location>
        <begin position="144"/>
        <end position="218"/>
    </location>
</feature>
<gene>
    <name evidence="7" type="ORF">PAUS00366_LOCUS14708</name>
</gene>
<dbReference type="GO" id="GO:0005730">
    <property type="term" value="C:nucleolus"/>
    <property type="evidence" value="ECO:0007669"/>
    <property type="project" value="UniProtKB-SubCell"/>
</dbReference>
<keyword evidence="3 5" id="KW-0963">Cytoplasm</keyword>
<dbReference type="InterPro" id="IPR051742">
    <property type="entry name" value="Ribosome_Assembly_uL10"/>
</dbReference>
<evidence type="ECO:0000313" key="7">
    <source>
        <dbReference type="EMBL" id="CAE0721953.1"/>
    </source>
</evidence>
<sequence length="242" mass="27645">MPRSKRARLVPLTNVSKRTTREHKSAYVQEVRDAVDKHDNLFLFSYENMRSNKFKDIRMHFRAKTSGDEMDDDETNDESAPSRIFLGKNKLLQIALGKTPEDEYADNLRNVAGEISESVGLLFTSRSRKGVEQYFKDLCEPDFARAGFVATRDVVITNETLANHPVSMMEQQFRKQGLPVKIDNGTIVLLDGQTEYTLCKKGETLSPEKCKALSHFGIKLAEFRVKLVCYWSAKTGEFEKLH</sequence>
<organism evidence="7">
    <name type="scientific">Pseudo-nitzschia australis</name>
    <dbReference type="NCBI Taxonomy" id="44445"/>
    <lineage>
        <taxon>Eukaryota</taxon>
        <taxon>Sar</taxon>
        <taxon>Stramenopiles</taxon>
        <taxon>Ochrophyta</taxon>
        <taxon>Bacillariophyta</taxon>
        <taxon>Bacillariophyceae</taxon>
        <taxon>Bacillariophycidae</taxon>
        <taxon>Bacillariales</taxon>
        <taxon>Bacillariaceae</taxon>
        <taxon>Pseudo-nitzschia</taxon>
    </lineage>
</organism>
<dbReference type="GO" id="GO:0000956">
    <property type="term" value="P:nuclear-transcribed mRNA catabolic process"/>
    <property type="evidence" value="ECO:0007669"/>
    <property type="project" value="TreeGrafter"/>
</dbReference>
<evidence type="ECO:0000256" key="1">
    <source>
        <dbReference type="ARBA" id="ARBA00004046"/>
    </source>
</evidence>
<dbReference type="GO" id="GO:0006364">
    <property type="term" value="P:rRNA processing"/>
    <property type="evidence" value="ECO:0007669"/>
    <property type="project" value="TreeGrafter"/>
</dbReference>
<evidence type="ECO:0000256" key="5">
    <source>
        <dbReference type="RuleBase" id="RU364039"/>
    </source>
</evidence>
<dbReference type="Gene3D" id="3.90.105.20">
    <property type="match status" value="1"/>
</dbReference>
<name>A0A7S4EM42_9STRA</name>
<dbReference type="Gene3D" id="3.30.70.1730">
    <property type="match status" value="1"/>
</dbReference>
<keyword evidence="5" id="KW-0690">Ribosome biogenesis</keyword>
<evidence type="ECO:0000256" key="3">
    <source>
        <dbReference type="ARBA" id="ARBA00022490"/>
    </source>
</evidence>
<protein>
    <recommendedName>
        <fullName evidence="5">Ribosome assembly factor mrt4</fullName>
    </recommendedName>
</protein>
<comment type="subcellular location">
    <subcellularLocation>
        <location evidence="5">Cytoplasm</location>
    </subcellularLocation>
    <subcellularLocation>
        <location evidence="5">Nucleus</location>
        <location evidence="5">Nucleolus</location>
    </subcellularLocation>
</comment>
<dbReference type="PANTHER" id="PTHR45841">
    <property type="entry name" value="MRNA TURNOVER PROTEIN 4 MRTO4"/>
    <property type="match status" value="1"/>
</dbReference>
<dbReference type="InterPro" id="IPR001790">
    <property type="entry name" value="Ribosomal_uL10"/>
</dbReference>
<dbReference type="CDD" id="cd05796">
    <property type="entry name" value="Ribosomal_P0_like"/>
    <property type="match status" value="1"/>
</dbReference>
<dbReference type="PANTHER" id="PTHR45841:SF1">
    <property type="entry name" value="MRNA TURNOVER PROTEIN 4 HOMOLOG"/>
    <property type="match status" value="1"/>
</dbReference>
<dbReference type="EMBL" id="HBIX01020951">
    <property type="protein sequence ID" value="CAE0721953.1"/>
    <property type="molecule type" value="Transcribed_RNA"/>
</dbReference>
<dbReference type="AlphaFoldDB" id="A0A7S4EM42"/>